<gene>
    <name evidence="1" type="ORF">CDL15_Pgr027875</name>
</gene>
<dbReference type="Proteomes" id="UP000197138">
    <property type="component" value="Unassembled WGS sequence"/>
</dbReference>
<proteinExistence type="predicted"/>
<evidence type="ECO:0000313" key="2">
    <source>
        <dbReference type="Proteomes" id="UP000197138"/>
    </source>
</evidence>
<organism evidence="1 2">
    <name type="scientific">Punica granatum</name>
    <name type="common">Pomegranate</name>
    <dbReference type="NCBI Taxonomy" id="22663"/>
    <lineage>
        <taxon>Eukaryota</taxon>
        <taxon>Viridiplantae</taxon>
        <taxon>Streptophyta</taxon>
        <taxon>Embryophyta</taxon>
        <taxon>Tracheophyta</taxon>
        <taxon>Spermatophyta</taxon>
        <taxon>Magnoliopsida</taxon>
        <taxon>eudicotyledons</taxon>
        <taxon>Gunneridae</taxon>
        <taxon>Pentapetalae</taxon>
        <taxon>rosids</taxon>
        <taxon>malvids</taxon>
        <taxon>Myrtales</taxon>
        <taxon>Lythraceae</taxon>
        <taxon>Punica</taxon>
    </lineage>
</organism>
<reference evidence="2" key="1">
    <citation type="journal article" date="2017" name="Plant J.">
        <title>The pomegranate (Punica granatum L.) genome and the genomics of punicalagin biosynthesis.</title>
        <authorList>
            <person name="Qin G."/>
            <person name="Xu C."/>
            <person name="Ming R."/>
            <person name="Tang H."/>
            <person name="Guyot R."/>
            <person name="Kramer E.M."/>
            <person name="Hu Y."/>
            <person name="Yi X."/>
            <person name="Qi Y."/>
            <person name="Xu X."/>
            <person name="Gao Z."/>
            <person name="Pan H."/>
            <person name="Jian J."/>
            <person name="Tian Y."/>
            <person name="Yue Z."/>
            <person name="Xu Y."/>
        </authorList>
    </citation>
    <scope>NUCLEOTIDE SEQUENCE [LARGE SCALE GENOMIC DNA]</scope>
    <source>
        <strain evidence="2">cv. Dabenzi</strain>
    </source>
</reference>
<sequence length="135" mass="14228">MATFSAVCLNLKTAVFVCPNPQRRQLPPTACRAGKELKQREVAAAAAAKSGGLSLNSVTFSDSSDLSSTDFLGNLSSFINLANRAILDNSKNHVGANFFKKCETCGGKRAIECPGYVLTAKDLVSRAALSADKEA</sequence>
<name>A0A218XJV2_PUNGR</name>
<comment type="caution">
    <text evidence="1">The sequence shown here is derived from an EMBL/GenBank/DDBJ whole genome shotgun (WGS) entry which is preliminary data.</text>
</comment>
<protein>
    <submittedName>
        <fullName evidence="1">Uncharacterized protein</fullName>
    </submittedName>
</protein>
<dbReference type="AlphaFoldDB" id="A0A218XJV2"/>
<evidence type="ECO:0000313" key="1">
    <source>
        <dbReference type="EMBL" id="OWM85088.1"/>
    </source>
</evidence>
<accession>A0A218XJV2</accession>
<dbReference type="EMBL" id="MTKT01001287">
    <property type="protein sequence ID" value="OWM85088.1"/>
    <property type="molecule type" value="Genomic_DNA"/>
</dbReference>